<gene>
    <name evidence="7" type="ORF">GS601_11460</name>
</gene>
<dbReference type="InterPro" id="IPR002491">
    <property type="entry name" value="ABC_transptr_periplasmic_BD"/>
</dbReference>
<feature type="domain" description="Fe/B12 periplasmic-binding" evidence="6">
    <location>
        <begin position="68"/>
        <end position="349"/>
    </location>
</feature>
<dbReference type="GO" id="GO:0030288">
    <property type="term" value="C:outer membrane-bounded periplasmic space"/>
    <property type="evidence" value="ECO:0007669"/>
    <property type="project" value="TreeGrafter"/>
</dbReference>
<dbReference type="GO" id="GO:1901678">
    <property type="term" value="P:iron coordination entity transport"/>
    <property type="evidence" value="ECO:0007669"/>
    <property type="project" value="UniProtKB-ARBA"/>
</dbReference>
<organism evidence="7 8">
    <name type="scientific">Myxacorys almedinensis A</name>
    <dbReference type="NCBI Taxonomy" id="2690445"/>
    <lineage>
        <taxon>Bacteria</taxon>
        <taxon>Bacillati</taxon>
        <taxon>Cyanobacteriota</taxon>
        <taxon>Cyanophyceae</taxon>
        <taxon>Leptolyngbyales</taxon>
        <taxon>Leptolyngbyaceae</taxon>
        <taxon>Myxacorys</taxon>
        <taxon>Myxacorys almedinensis</taxon>
    </lineage>
</organism>
<dbReference type="PANTHER" id="PTHR30532">
    <property type="entry name" value="IRON III DICITRATE-BINDING PERIPLASMIC PROTEIN"/>
    <property type="match status" value="1"/>
</dbReference>
<dbReference type="PROSITE" id="PS51257">
    <property type="entry name" value="PROKAR_LIPOPROTEIN"/>
    <property type="match status" value="1"/>
</dbReference>
<evidence type="ECO:0000256" key="3">
    <source>
        <dbReference type="ARBA" id="ARBA00022448"/>
    </source>
</evidence>
<reference evidence="7" key="1">
    <citation type="submission" date="2019-12" db="EMBL/GenBank/DDBJ databases">
        <title>High-Quality draft genome sequences of three cyanobacteria isolated from the limestone walls of the Old Cathedral of Coimbra.</title>
        <authorList>
            <person name="Tiago I."/>
            <person name="Soares F."/>
            <person name="Portugal A."/>
        </authorList>
    </citation>
    <scope>NUCLEOTIDE SEQUENCE</scope>
    <source>
        <strain evidence="7">A</strain>
    </source>
</reference>
<dbReference type="AlphaFoldDB" id="A0A8J7Z4E4"/>
<name>A0A8J7Z4E4_9CYAN</name>
<proteinExistence type="inferred from homology"/>
<dbReference type="InterPro" id="IPR051313">
    <property type="entry name" value="Bact_iron-sidero_bind"/>
</dbReference>
<dbReference type="CDD" id="cd01146">
    <property type="entry name" value="FhuD"/>
    <property type="match status" value="1"/>
</dbReference>
<evidence type="ECO:0000259" key="6">
    <source>
        <dbReference type="PROSITE" id="PS50983"/>
    </source>
</evidence>
<dbReference type="SUPFAM" id="SSF53807">
    <property type="entry name" value="Helical backbone' metal receptor"/>
    <property type="match status" value="1"/>
</dbReference>
<sequence length="355" mass="39713">MFFEFRRQVRLSLHRYIGLVIVTVILITACQSGIPNSRNLDSSQSPSTDCRAVKHAGGETTICGQPQKIAALEPKLLSMMLALDAQPSAYADAYLVRSRQFDNPSKQIPYLGKFVTSQPINLGDRNNPSLESLTLLKPDLILGMKSQESKLLSAIASTVLIDNKEENWQENIQILAKALHREDNVQQVIASHKQHLAEVRTKLAPLVNSHPRVLTVVCNQSMDYIEISYSGDSVQLLEEIGFQSVLLKDVERRSGVRPQVTIETLSQLDADIIIVQTWLDDWDGKSTYNVPLEELKQKWAKNPLLQNSRAWREGRVHFVDYQLWGSVIGGPIADSLILEQLPKLLLSPVQSNSGV</sequence>
<comment type="similarity">
    <text evidence="2">Belongs to the bacterial solute-binding protein 8 family.</text>
</comment>
<comment type="subcellular location">
    <subcellularLocation>
        <location evidence="1">Cell envelope</location>
    </subcellularLocation>
</comment>
<evidence type="ECO:0000256" key="5">
    <source>
        <dbReference type="SAM" id="Phobius"/>
    </source>
</evidence>
<evidence type="ECO:0000313" key="8">
    <source>
        <dbReference type="Proteomes" id="UP000646053"/>
    </source>
</evidence>
<keyword evidence="5" id="KW-0812">Transmembrane</keyword>
<keyword evidence="5" id="KW-0472">Membrane</keyword>
<feature type="transmembrane region" description="Helical" evidence="5">
    <location>
        <begin position="16"/>
        <end position="34"/>
    </location>
</feature>
<evidence type="ECO:0000256" key="4">
    <source>
        <dbReference type="ARBA" id="ARBA00022729"/>
    </source>
</evidence>
<dbReference type="Proteomes" id="UP000646053">
    <property type="component" value="Unassembled WGS sequence"/>
</dbReference>
<dbReference type="Pfam" id="PF01497">
    <property type="entry name" value="Peripla_BP_2"/>
    <property type="match status" value="1"/>
</dbReference>
<protein>
    <submittedName>
        <fullName evidence="7">ABC transporter substrate-binding protein</fullName>
    </submittedName>
</protein>
<evidence type="ECO:0000256" key="1">
    <source>
        <dbReference type="ARBA" id="ARBA00004196"/>
    </source>
</evidence>
<accession>A0A8J7Z4E4</accession>
<keyword evidence="3" id="KW-0813">Transport</keyword>
<dbReference type="RefSeq" id="WP_162423418.1">
    <property type="nucleotide sequence ID" value="NZ_WVIE01000011.1"/>
</dbReference>
<keyword evidence="5" id="KW-1133">Transmembrane helix</keyword>
<evidence type="ECO:0000256" key="2">
    <source>
        <dbReference type="ARBA" id="ARBA00008814"/>
    </source>
</evidence>
<dbReference type="PANTHER" id="PTHR30532:SF24">
    <property type="entry name" value="FERRIC ENTEROBACTIN-BINDING PERIPLASMIC PROTEIN FEPB"/>
    <property type="match status" value="1"/>
</dbReference>
<dbReference type="PROSITE" id="PS50983">
    <property type="entry name" value="FE_B12_PBP"/>
    <property type="match status" value="1"/>
</dbReference>
<comment type="caution">
    <text evidence="7">The sequence shown here is derived from an EMBL/GenBank/DDBJ whole genome shotgun (WGS) entry which is preliminary data.</text>
</comment>
<evidence type="ECO:0000313" key="7">
    <source>
        <dbReference type="EMBL" id="NDJ17903.1"/>
    </source>
</evidence>
<dbReference type="EMBL" id="WVIE01000011">
    <property type="protein sequence ID" value="NDJ17903.1"/>
    <property type="molecule type" value="Genomic_DNA"/>
</dbReference>
<dbReference type="Gene3D" id="3.40.50.1980">
    <property type="entry name" value="Nitrogenase molybdenum iron protein domain"/>
    <property type="match status" value="2"/>
</dbReference>
<keyword evidence="8" id="KW-1185">Reference proteome</keyword>
<keyword evidence="4" id="KW-0732">Signal</keyword>